<dbReference type="InterPro" id="IPR001736">
    <property type="entry name" value="PLipase_D/transphosphatidylase"/>
</dbReference>
<feature type="domain" description="PLD phosphodiesterase" evidence="7">
    <location>
        <begin position="8"/>
        <end position="43"/>
    </location>
</feature>
<gene>
    <name evidence="8" type="primary">PLDDELTA_10</name>
    <name evidence="8" type="ORF">CK203_066596</name>
</gene>
<dbReference type="AlphaFoldDB" id="A0A438EVE5"/>
<dbReference type="GO" id="GO:0016042">
    <property type="term" value="P:lipid catabolic process"/>
    <property type="evidence" value="ECO:0007669"/>
    <property type="project" value="UniProtKB-KW"/>
</dbReference>
<evidence type="ECO:0000256" key="4">
    <source>
        <dbReference type="ARBA" id="ARBA00022801"/>
    </source>
</evidence>
<keyword evidence="4" id="KW-0378">Hydrolase</keyword>
<evidence type="ECO:0000256" key="5">
    <source>
        <dbReference type="ARBA" id="ARBA00022963"/>
    </source>
</evidence>
<evidence type="ECO:0000259" key="7">
    <source>
        <dbReference type="PROSITE" id="PS50035"/>
    </source>
</evidence>
<organism evidence="8 9">
    <name type="scientific">Vitis vinifera</name>
    <name type="common">Grape</name>
    <dbReference type="NCBI Taxonomy" id="29760"/>
    <lineage>
        <taxon>Eukaryota</taxon>
        <taxon>Viridiplantae</taxon>
        <taxon>Streptophyta</taxon>
        <taxon>Embryophyta</taxon>
        <taxon>Tracheophyta</taxon>
        <taxon>Spermatophyta</taxon>
        <taxon>Magnoliopsida</taxon>
        <taxon>eudicotyledons</taxon>
        <taxon>Gunneridae</taxon>
        <taxon>Pentapetalae</taxon>
        <taxon>rosids</taxon>
        <taxon>Vitales</taxon>
        <taxon>Vitaceae</taxon>
        <taxon>Viteae</taxon>
        <taxon>Vitis</taxon>
    </lineage>
</organism>
<comment type="catalytic activity">
    <reaction evidence="1">
        <text>a 1,2-diacyl-sn-glycero-3-phosphocholine + H2O = a 1,2-diacyl-sn-glycero-3-phosphate + choline + H(+)</text>
        <dbReference type="Rhea" id="RHEA:14445"/>
        <dbReference type="ChEBI" id="CHEBI:15354"/>
        <dbReference type="ChEBI" id="CHEBI:15377"/>
        <dbReference type="ChEBI" id="CHEBI:15378"/>
        <dbReference type="ChEBI" id="CHEBI:57643"/>
        <dbReference type="ChEBI" id="CHEBI:58608"/>
        <dbReference type="EC" id="3.1.4.4"/>
    </reaction>
</comment>
<dbReference type="PANTHER" id="PTHR18896">
    <property type="entry name" value="PHOSPHOLIPASE D"/>
    <property type="match status" value="1"/>
</dbReference>
<keyword evidence="6" id="KW-0443">Lipid metabolism</keyword>
<keyword evidence="5" id="KW-0442">Lipid degradation</keyword>
<accession>A0A438EVE5</accession>
<evidence type="ECO:0000256" key="2">
    <source>
        <dbReference type="ARBA" id="ARBA00012027"/>
    </source>
</evidence>
<evidence type="ECO:0000313" key="9">
    <source>
        <dbReference type="Proteomes" id="UP000288805"/>
    </source>
</evidence>
<reference evidence="8 9" key="1">
    <citation type="journal article" date="2018" name="PLoS Genet.">
        <title>Population sequencing reveals clonal diversity and ancestral inbreeding in the grapevine cultivar Chardonnay.</title>
        <authorList>
            <person name="Roach M.J."/>
            <person name="Johnson D.L."/>
            <person name="Bohlmann J."/>
            <person name="van Vuuren H.J."/>
            <person name="Jones S.J."/>
            <person name="Pretorius I.S."/>
            <person name="Schmidt S.A."/>
            <person name="Borneman A.R."/>
        </authorList>
    </citation>
    <scope>NUCLEOTIDE SEQUENCE [LARGE SCALE GENOMIC DNA]</scope>
    <source>
        <strain evidence="9">cv. Chardonnay</strain>
        <tissue evidence="8">Leaf</tissue>
    </source>
</reference>
<dbReference type="PROSITE" id="PS50035">
    <property type="entry name" value="PLD"/>
    <property type="match status" value="1"/>
</dbReference>
<name>A0A438EVE5_VITVI</name>
<comment type="caution">
    <text evidence="8">The sequence shown here is derived from an EMBL/GenBank/DDBJ whole genome shotgun (WGS) entry which is preliminary data.</text>
</comment>
<evidence type="ECO:0000313" key="8">
    <source>
        <dbReference type="EMBL" id="RVW51642.1"/>
    </source>
</evidence>
<dbReference type="Gene3D" id="3.30.870.10">
    <property type="entry name" value="Endonuclease Chain A"/>
    <property type="match status" value="2"/>
</dbReference>
<evidence type="ECO:0000256" key="3">
    <source>
        <dbReference type="ARBA" id="ARBA00022737"/>
    </source>
</evidence>
<evidence type="ECO:0000256" key="1">
    <source>
        <dbReference type="ARBA" id="ARBA00000798"/>
    </source>
</evidence>
<dbReference type="GO" id="GO:0004630">
    <property type="term" value="F:phospholipase D activity"/>
    <property type="evidence" value="ECO:0007669"/>
    <property type="project" value="UniProtKB-EC"/>
</dbReference>
<evidence type="ECO:0000256" key="6">
    <source>
        <dbReference type="ARBA" id="ARBA00023098"/>
    </source>
</evidence>
<proteinExistence type="predicted"/>
<keyword evidence="3" id="KW-0677">Repeat</keyword>
<protein>
    <recommendedName>
        <fullName evidence="2">phospholipase D</fullName>
        <ecNumber evidence="2">3.1.4.4</ecNumber>
    </recommendedName>
</protein>
<dbReference type="EC" id="3.1.4.4" evidence="2"/>
<dbReference type="Proteomes" id="UP000288805">
    <property type="component" value="Unassembled WGS sequence"/>
</dbReference>
<dbReference type="InterPro" id="IPR015679">
    <property type="entry name" value="PLipase_D_fam"/>
</dbReference>
<sequence>MVGQVVGTIFTHHQKCVLVDSQAHGNNRKITAFLGGIDLCDGRYDTPEHRLFKDLDTVFNEDFHNPTFPAGSKAPRQPWHDLHCKIEGPAAYDVLINFEQRWKKATKWTEFGLHLKKISHWHDDALIKIDRISWILSPPSGSDGDDVTSVPKDDPSLWVSKEDDPENWHVQVFRSIDSGSLKGFPKTVDTAENQNLICAKNLVIDKSIQTAYIQAIRSAQHFIYIENQYFLGSSYAWPSYKDAGADNLIPMELALKIASKIRAKERFAVYIVIPMWPEGDPKSNTVQEILFWQAQTMQMMYEVIAKELKSMQLEDSHPLDYLNFYCLGNREGVTKEMSEKASPTPANADAV</sequence>
<dbReference type="PANTHER" id="PTHR18896:SF86">
    <property type="entry name" value="PHOSPHOLIPASE D DELTA"/>
    <property type="match status" value="1"/>
</dbReference>
<dbReference type="SUPFAM" id="SSF56024">
    <property type="entry name" value="Phospholipase D/nuclease"/>
    <property type="match status" value="2"/>
</dbReference>
<dbReference type="EMBL" id="QGNW01001179">
    <property type="protein sequence ID" value="RVW51642.1"/>
    <property type="molecule type" value="Genomic_DNA"/>
</dbReference>